<evidence type="ECO:0000256" key="14">
    <source>
        <dbReference type="PROSITE-ProRule" id="PRU00076"/>
    </source>
</evidence>
<evidence type="ECO:0000256" key="7">
    <source>
        <dbReference type="ARBA" id="ARBA00022734"/>
    </source>
</evidence>
<dbReference type="InterPro" id="IPR016186">
    <property type="entry name" value="C-type_lectin-like/link_sf"/>
</dbReference>
<evidence type="ECO:0000259" key="19">
    <source>
        <dbReference type="PROSITE" id="PS50041"/>
    </source>
</evidence>
<keyword evidence="4" id="KW-0254">Endocytosis</keyword>
<name>A0A9Q1DUF7_CONCO</name>
<dbReference type="PROSITE" id="PS50041">
    <property type="entry name" value="C_TYPE_LECTIN_2"/>
    <property type="match status" value="1"/>
</dbReference>
<dbReference type="InterPro" id="IPR018097">
    <property type="entry name" value="EGF_Ca-bd_CS"/>
</dbReference>
<dbReference type="FunFam" id="3.10.100.10:FF:000061">
    <property type="entry name" value="CD248 molecule"/>
    <property type="match status" value="1"/>
</dbReference>
<feature type="transmembrane region" description="Helical" evidence="16">
    <location>
        <begin position="660"/>
        <end position="684"/>
    </location>
</feature>
<dbReference type="GO" id="GO:0016477">
    <property type="term" value="P:cell migration"/>
    <property type="evidence" value="ECO:0007669"/>
    <property type="project" value="TreeGrafter"/>
</dbReference>
<comment type="caution">
    <text evidence="14">Lacks conserved residue(s) required for the propagation of feature annotation.</text>
</comment>
<dbReference type="InterPro" id="IPR051505">
    <property type="entry name" value="C-type_lectin_domain"/>
</dbReference>
<evidence type="ECO:0000256" key="17">
    <source>
        <dbReference type="SAM" id="SignalP"/>
    </source>
</evidence>
<keyword evidence="12" id="KW-0675">Receptor</keyword>
<sequence length="718" mass="79510">MGSVVLLCVLLSALHALWTPGVRSQSLPERNGLCGEDGCFVVYFQRKTFLEAWRSCKEKGGNLATMKLPAEARQVEELLAGAVRRGSRAKVRVWIGLQRQPRQCSATRPLRGFSWTTGDQDTQYTNWLREDSPSTCSAPRCVVTTHSTANHEARDNYKWLDGSCSLPVDGFLCRFVYEKGMCQPIPGEGGPGPVMYNTPFQLLSARLTHIPFGSMATVPCPDGPTGDQSVLCVAKEDGMAGWHQDGPFCTEPSSKSWCQEDNGGCEHLCVEANDHYYCECPPEFRLAEDRHSCIPLNPCRDAPCEHDCVQLTEGYRCTCQGGFQLAPDGIGCVDEDECLDSPCEQACENRHGSYTCHCHLGFFPLPEDPARCQDVDECQFEESCEQMCVNYIGGFQCHCREGYELQPDYSSCRAVPDTDKSPTAAPSFSWVTDLPENSWFPQLPEGHWPSETIPREWLTDRPHLEGLPTDLTGPTDVPAEQEREPVDVEEPGEGVRTEDRDRADEHDRWEQPYRPEEEGREDENDRQQKPYRPEEKEVQHELEGPDGSNDKGAQSWAPLDQLALTTSPSATSTPDSYEYSEEGIDQLETPPPLPEEAEPSWDPTSSPQTDGVVISDEGYGDGDGDGDKDGDEADPDPHTPEPSTEGPPESGSNKQQGNRWLLIALLVPLCIFLVVMVVLGIVYCTRCSARARSKNNKDCYHWISGANDKAGSPGAAKV</sequence>
<dbReference type="SMART" id="SM00181">
    <property type="entry name" value="EGF"/>
    <property type="match status" value="4"/>
</dbReference>
<keyword evidence="10 16" id="KW-0472">Membrane</keyword>
<gene>
    <name evidence="20" type="ORF">COCON_G00043330</name>
</gene>
<keyword evidence="5 16" id="KW-0812">Transmembrane</keyword>
<dbReference type="SMART" id="SM00179">
    <property type="entry name" value="EGF_CA"/>
    <property type="match status" value="4"/>
</dbReference>
<evidence type="ECO:0000256" key="2">
    <source>
        <dbReference type="ARBA" id="ARBA00022536"/>
    </source>
</evidence>
<dbReference type="InterPro" id="IPR001881">
    <property type="entry name" value="EGF-like_Ca-bd_dom"/>
</dbReference>
<organism evidence="20 21">
    <name type="scientific">Conger conger</name>
    <name type="common">Conger eel</name>
    <name type="synonym">Muraena conger</name>
    <dbReference type="NCBI Taxonomy" id="82655"/>
    <lineage>
        <taxon>Eukaryota</taxon>
        <taxon>Metazoa</taxon>
        <taxon>Chordata</taxon>
        <taxon>Craniata</taxon>
        <taxon>Vertebrata</taxon>
        <taxon>Euteleostomi</taxon>
        <taxon>Actinopterygii</taxon>
        <taxon>Neopterygii</taxon>
        <taxon>Teleostei</taxon>
        <taxon>Anguilliformes</taxon>
        <taxon>Congridae</taxon>
        <taxon>Conger</taxon>
    </lineage>
</organism>
<evidence type="ECO:0000256" key="10">
    <source>
        <dbReference type="ARBA" id="ARBA00023136"/>
    </source>
</evidence>
<dbReference type="PROSITE" id="PS01186">
    <property type="entry name" value="EGF_2"/>
    <property type="match status" value="2"/>
</dbReference>
<evidence type="ECO:0008006" key="22">
    <source>
        <dbReference type="Google" id="ProtNLM"/>
    </source>
</evidence>
<evidence type="ECO:0000256" key="9">
    <source>
        <dbReference type="ARBA" id="ARBA00022989"/>
    </source>
</evidence>
<dbReference type="GO" id="GO:0006897">
    <property type="term" value="P:endocytosis"/>
    <property type="evidence" value="ECO:0007669"/>
    <property type="project" value="UniProtKB-KW"/>
</dbReference>
<evidence type="ECO:0000256" key="3">
    <source>
        <dbReference type="ARBA" id="ARBA00022553"/>
    </source>
</evidence>
<dbReference type="PANTHER" id="PTHR14789">
    <property type="entry name" value="CHONDROLECTIN VARIANT CHODLFDELTAE"/>
    <property type="match status" value="1"/>
</dbReference>
<feature type="domain" description="EGF-like" evidence="18">
    <location>
        <begin position="334"/>
        <end position="373"/>
    </location>
</feature>
<dbReference type="FunFam" id="2.10.25.10:FF:000009">
    <property type="entry name" value="Low-density lipoprotein receptor isoform 1"/>
    <property type="match status" value="1"/>
</dbReference>
<feature type="region of interest" description="Disordered" evidence="15">
    <location>
        <begin position="462"/>
        <end position="655"/>
    </location>
</feature>
<evidence type="ECO:0000256" key="16">
    <source>
        <dbReference type="SAM" id="Phobius"/>
    </source>
</evidence>
<dbReference type="SUPFAM" id="SSF56436">
    <property type="entry name" value="C-type lectin-like"/>
    <property type="match status" value="1"/>
</dbReference>
<dbReference type="CDD" id="cd00054">
    <property type="entry name" value="EGF_CA"/>
    <property type="match status" value="2"/>
</dbReference>
<dbReference type="GO" id="GO:0030246">
    <property type="term" value="F:carbohydrate binding"/>
    <property type="evidence" value="ECO:0007669"/>
    <property type="project" value="UniProtKB-KW"/>
</dbReference>
<dbReference type="Gene3D" id="2.10.25.10">
    <property type="entry name" value="Laminin"/>
    <property type="match status" value="4"/>
</dbReference>
<feature type="compositionally biased region" description="Low complexity" evidence="15">
    <location>
        <begin position="641"/>
        <end position="652"/>
    </location>
</feature>
<evidence type="ECO:0000256" key="5">
    <source>
        <dbReference type="ARBA" id="ARBA00022692"/>
    </source>
</evidence>
<protein>
    <recommendedName>
        <fullName evidence="22">Endosialin</fullName>
    </recommendedName>
</protein>
<dbReference type="SUPFAM" id="SSF57184">
    <property type="entry name" value="Growth factor receptor domain"/>
    <property type="match status" value="1"/>
</dbReference>
<dbReference type="GO" id="GO:0009897">
    <property type="term" value="C:external side of plasma membrane"/>
    <property type="evidence" value="ECO:0007669"/>
    <property type="project" value="TreeGrafter"/>
</dbReference>
<dbReference type="EMBL" id="JAFJMO010000003">
    <property type="protein sequence ID" value="KAJ8281814.1"/>
    <property type="molecule type" value="Genomic_DNA"/>
</dbReference>
<accession>A0A9Q1DUF7</accession>
<evidence type="ECO:0000256" key="11">
    <source>
        <dbReference type="ARBA" id="ARBA00023157"/>
    </source>
</evidence>
<dbReference type="GO" id="GO:0031012">
    <property type="term" value="C:extracellular matrix"/>
    <property type="evidence" value="ECO:0007669"/>
    <property type="project" value="TreeGrafter"/>
</dbReference>
<dbReference type="GO" id="GO:0050840">
    <property type="term" value="F:extracellular matrix binding"/>
    <property type="evidence" value="ECO:0007669"/>
    <property type="project" value="TreeGrafter"/>
</dbReference>
<dbReference type="InterPro" id="IPR000152">
    <property type="entry name" value="EGF-type_Asp/Asn_hydroxyl_site"/>
</dbReference>
<keyword evidence="2 14" id="KW-0245">EGF-like domain</keyword>
<dbReference type="PROSITE" id="PS01187">
    <property type="entry name" value="EGF_CA"/>
    <property type="match status" value="1"/>
</dbReference>
<evidence type="ECO:0000256" key="13">
    <source>
        <dbReference type="ARBA" id="ARBA00023180"/>
    </source>
</evidence>
<keyword evidence="8" id="KW-0677">Repeat</keyword>
<dbReference type="InterPro" id="IPR001304">
    <property type="entry name" value="C-type_lectin-like"/>
</dbReference>
<dbReference type="InterPro" id="IPR000742">
    <property type="entry name" value="EGF"/>
</dbReference>
<evidence type="ECO:0000259" key="18">
    <source>
        <dbReference type="PROSITE" id="PS50026"/>
    </source>
</evidence>
<dbReference type="Pfam" id="PF14670">
    <property type="entry name" value="FXa_inhibition"/>
    <property type="match status" value="1"/>
</dbReference>
<dbReference type="CDD" id="cd03600">
    <property type="entry name" value="CLECT_thrombomodulin_like"/>
    <property type="match status" value="1"/>
</dbReference>
<keyword evidence="6 17" id="KW-0732">Signal</keyword>
<evidence type="ECO:0000256" key="6">
    <source>
        <dbReference type="ARBA" id="ARBA00022729"/>
    </source>
</evidence>
<feature type="compositionally biased region" description="Low complexity" evidence="15">
    <location>
        <begin position="562"/>
        <end position="576"/>
    </location>
</feature>
<dbReference type="GO" id="GO:0005509">
    <property type="term" value="F:calcium ion binding"/>
    <property type="evidence" value="ECO:0007669"/>
    <property type="project" value="InterPro"/>
</dbReference>
<dbReference type="InterPro" id="IPR049883">
    <property type="entry name" value="NOTCH1_EGF-like"/>
</dbReference>
<proteinExistence type="predicted"/>
<evidence type="ECO:0000256" key="12">
    <source>
        <dbReference type="ARBA" id="ARBA00023170"/>
    </source>
</evidence>
<evidence type="ECO:0000256" key="15">
    <source>
        <dbReference type="SAM" id="MobiDB-lite"/>
    </source>
</evidence>
<evidence type="ECO:0000256" key="8">
    <source>
        <dbReference type="ARBA" id="ARBA00022737"/>
    </source>
</evidence>
<keyword evidence="9 16" id="KW-1133">Transmembrane helix</keyword>
<feature type="signal peptide" evidence="17">
    <location>
        <begin position="1"/>
        <end position="24"/>
    </location>
</feature>
<evidence type="ECO:0000313" key="20">
    <source>
        <dbReference type="EMBL" id="KAJ8281814.1"/>
    </source>
</evidence>
<dbReference type="InterPro" id="IPR016187">
    <property type="entry name" value="CTDL_fold"/>
</dbReference>
<feature type="domain" description="C-type lectin" evidence="19">
    <location>
        <begin position="35"/>
        <end position="165"/>
    </location>
</feature>
<keyword evidence="13" id="KW-0325">Glycoprotein</keyword>
<dbReference type="GO" id="GO:1990430">
    <property type="term" value="F:extracellular matrix protein binding"/>
    <property type="evidence" value="ECO:0007669"/>
    <property type="project" value="TreeGrafter"/>
</dbReference>
<dbReference type="PROSITE" id="PS00010">
    <property type="entry name" value="ASX_HYDROXYL"/>
    <property type="match status" value="2"/>
</dbReference>
<keyword evidence="3" id="KW-0597">Phosphoprotein</keyword>
<evidence type="ECO:0000256" key="4">
    <source>
        <dbReference type="ARBA" id="ARBA00022583"/>
    </source>
</evidence>
<dbReference type="AlphaFoldDB" id="A0A9Q1DUF7"/>
<dbReference type="Pfam" id="PF07645">
    <property type="entry name" value="EGF_CA"/>
    <property type="match status" value="2"/>
</dbReference>
<reference evidence="20" key="1">
    <citation type="journal article" date="2023" name="Science">
        <title>Genome structures resolve the early diversification of teleost fishes.</title>
        <authorList>
            <person name="Parey E."/>
            <person name="Louis A."/>
            <person name="Montfort J."/>
            <person name="Bouchez O."/>
            <person name="Roques C."/>
            <person name="Iampietro C."/>
            <person name="Lluch J."/>
            <person name="Castinel A."/>
            <person name="Donnadieu C."/>
            <person name="Desvignes T."/>
            <person name="Floi Bucao C."/>
            <person name="Jouanno E."/>
            <person name="Wen M."/>
            <person name="Mejri S."/>
            <person name="Dirks R."/>
            <person name="Jansen H."/>
            <person name="Henkel C."/>
            <person name="Chen W.J."/>
            <person name="Zahm M."/>
            <person name="Cabau C."/>
            <person name="Klopp C."/>
            <person name="Thompson A.W."/>
            <person name="Robinson-Rechavi M."/>
            <person name="Braasch I."/>
            <person name="Lecointre G."/>
            <person name="Bobe J."/>
            <person name="Postlethwait J.H."/>
            <person name="Berthelot C."/>
            <person name="Roest Crollius H."/>
            <person name="Guiguen Y."/>
        </authorList>
    </citation>
    <scope>NUCLEOTIDE SEQUENCE</scope>
    <source>
        <strain evidence="20">Concon-B</strain>
    </source>
</reference>
<keyword evidence="21" id="KW-1185">Reference proteome</keyword>
<feature type="chain" id="PRO_5040380937" description="Endosialin" evidence="17">
    <location>
        <begin position="25"/>
        <end position="718"/>
    </location>
</feature>
<dbReference type="Gene3D" id="3.10.100.10">
    <property type="entry name" value="Mannose-Binding Protein A, subunit A"/>
    <property type="match status" value="1"/>
</dbReference>
<dbReference type="SMART" id="SM00034">
    <property type="entry name" value="CLECT"/>
    <property type="match status" value="1"/>
</dbReference>
<comment type="subcellular location">
    <subcellularLocation>
        <location evidence="1">Membrane</location>
        <topology evidence="1">Single-pass type I membrane protein</topology>
    </subcellularLocation>
</comment>
<dbReference type="SUPFAM" id="SSF57196">
    <property type="entry name" value="EGF/Laminin"/>
    <property type="match status" value="1"/>
</dbReference>
<dbReference type="InterPro" id="IPR009030">
    <property type="entry name" value="Growth_fac_rcpt_cys_sf"/>
</dbReference>
<evidence type="ECO:0000256" key="1">
    <source>
        <dbReference type="ARBA" id="ARBA00004479"/>
    </source>
</evidence>
<dbReference type="PROSITE" id="PS50026">
    <property type="entry name" value="EGF_3"/>
    <property type="match status" value="1"/>
</dbReference>
<keyword evidence="7" id="KW-0430">Lectin</keyword>
<dbReference type="OrthoDB" id="10045365at2759"/>
<comment type="caution">
    <text evidence="20">The sequence shown here is derived from an EMBL/GenBank/DDBJ whole genome shotgun (WGS) entry which is preliminary data.</text>
</comment>
<feature type="compositionally biased region" description="Acidic residues" evidence="15">
    <location>
        <begin position="618"/>
        <end position="634"/>
    </location>
</feature>
<dbReference type="Proteomes" id="UP001152803">
    <property type="component" value="Unassembled WGS sequence"/>
</dbReference>
<dbReference type="FunFam" id="2.10.25.10:FF:000406">
    <property type="entry name" value="CD248 molecule"/>
    <property type="match status" value="1"/>
</dbReference>
<dbReference type="Pfam" id="PF00059">
    <property type="entry name" value="Lectin_C"/>
    <property type="match status" value="1"/>
</dbReference>
<dbReference type="PANTHER" id="PTHR14789:SF4">
    <property type="entry name" value="ENDOSIALIN"/>
    <property type="match status" value="1"/>
</dbReference>
<evidence type="ECO:0000313" key="21">
    <source>
        <dbReference type="Proteomes" id="UP001152803"/>
    </source>
</evidence>
<feature type="compositionally biased region" description="Basic and acidic residues" evidence="15">
    <location>
        <begin position="493"/>
        <end position="543"/>
    </location>
</feature>
<keyword evidence="11" id="KW-1015">Disulfide bond</keyword>